<keyword evidence="8 9" id="KW-0012">Acyltransferase</keyword>
<dbReference type="Pfam" id="PF00795">
    <property type="entry name" value="CN_hydrolase"/>
    <property type="match status" value="1"/>
</dbReference>
<dbReference type="HAMAP" id="MF_01148">
    <property type="entry name" value="Lnt"/>
    <property type="match status" value="1"/>
</dbReference>
<name>A0A517XNW2_9BACT</name>
<evidence type="ECO:0000313" key="11">
    <source>
        <dbReference type="EMBL" id="QDU19197.1"/>
    </source>
</evidence>
<comment type="subcellular location">
    <subcellularLocation>
        <location evidence="1 9">Cell membrane</location>
        <topology evidence="1 9">Multi-pass membrane protein</topology>
    </subcellularLocation>
</comment>
<dbReference type="GO" id="GO:0042158">
    <property type="term" value="P:lipoprotein biosynthetic process"/>
    <property type="evidence" value="ECO:0007669"/>
    <property type="project" value="UniProtKB-UniRule"/>
</dbReference>
<dbReference type="GO" id="GO:0016410">
    <property type="term" value="F:N-acyltransferase activity"/>
    <property type="evidence" value="ECO:0007669"/>
    <property type="project" value="UniProtKB-UniRule"/>
</dbReference>
<keyword evidence="5 9" id="KW-0812">Transmembrane</keyword>
<keyword evidence="6 9" id="KW-1133">Transmembrane helix</keyword>
<keyword evidence="3 9" id="KW-1003">Cell membrane</keyword>
<feature type="transmembrane region" description="Helical" evidence="9">
    <location>
        <begin position="77"/>
        <end position="99"/>
    </location>
</feature>
<reference evidence="11 12" key="1">
    <citation type="submission" date="2019-02" db="EMBL/GenBank/DDBJ databases">
        <title>Deep-cultivation of Planctomycetes and their phenomic and genomic characterization uncovers novel biology.</title>
        <authorList>
            <person name="Wiegand S."/>
            <person name="Jogler M."/>
            <person name="Boedeker C."/>
            <person name="Pinto D."/>
            <person name="Vollmers J."/>
            <person name="Rivas-Marin E."/>
            <person name="Kohn T."/>
            <person name="Peeters S.H."/>
            <person name="Heuer A."/>
            <person name="Rast P."/>
            <person name="Oberbeckmann S."/>
            <person name="Bunk B."/>
            <person name="Jeske O."/>
            <person name="Meyerdierks A."/>
            <person name="Storesund J.E."/>
            <person name="Kallscheuer N."/>
            <person name="Luecker S."/>
            <person name="Lage O.M."/>
            <person name="Pohl T."/>
            <person name="Merkel B.J."/>
            <person name="Hornburger P."/>
            <person name="Mueller R.-W."/>
            <person name="Bruemmer F."/>
            <person name="Labrenz M."/>
            <person name="Spormann A.M."/>
            <person name="Op den Camp H."/>
            <person name="Overmann J."/>
            <person name="Amann R."/>
            <person name="Jetten M.S.M."/>
            <person name="Mascher T."/>
            <person name="Medema M.H."/>
            <person name="Devos D.P."/>
            <person name="Kaster A.-K."/>
            <person name="Ovreas L."/>
            <person name="Rohde M."/>
            <person name="Galperin M.Y."/>
            <person name="Jogler C."/>
        </authorList>
    </citation>
    <scope>NUCLEOTIDE SEQUENCE [LARGE SCALE GENOMIC DNA]</scope>
    <source>
        <strain evidence="11 12">ETA_A1</strain>
    </source>
</reference>
<dbReference type="PANTHER" id="PTHR38686">
    <property type="entry name" value="APOLIPOPROTEIN N-ACYLTRANSFERASE"/>
    <property type="match status" value="1"/>
</dbReference>
<feature type="transmembrane region" description="Helical" evidence="9">
    <location>
        <begin position="222"/>
        <end position="242"/>
    </location>
</feature>
<dbReference type="Proteomes" id="UP000319576">
    <property type="component" value="Chromosome"/>
</dbReference>
<organism evidence="11 12">
    <name type="scientific">Urbifossiella limnaea</name>
    <dbReference type="NCBI Taxonomy" id="2528023"/>
    <lineage>
        <taxon>Bacteria</taxon>
        <taxon>Pseudomonadati</taxon>
        <taxon>Planctomycetota</taxon>
        <taxon>Planctomycetia</taxon>
        <taxon>Gemmatales</taxon>
        <taxon>Gemmataceae</taxon>
        <taxon>Urbifossiella</taxon>
    </lineage>
</organism>
<comment type="caution">
    <text evidence="9">Lacks conserved residue(s) required for the propagation of feature annotation.</text>
</comment>
<gene>
    <name evidence="9 11" type="primary">lnt</name>
    <name evidence="11" type="ORF">ETAA1_11010</name>
</gene>
<keyword evidence="11" id="KW-0449">Lipoprotein</keyword>
<dbReference type="Pfam" id="PF20154">
    <property type="entry name" value="LNT_N"/>
    <property type="match status" value="1"/>
</dbReference>
<evidence type="ECO:0000256" key="3">
    <source>
        <dbReference type="ARBA" id="ARBA00022475"/>
    </source>
</evidence>
<keyword evidence="4 9" id="KW-0808">Transferase</keyword>
<dbReference type="KEGG" id="uli:ETAA1_11010"/>
<comment type="function">
    <text evidence="9">Catalyzes the phospholipid dependent N-acylation of the N-terminal cysteine of apolipoprotein, the last step in lipoprotein maturation.</text>
</comment>
<keyword evidence="12" id="KW-1185">Reference proteome</keyword>
<dbReference type="PANTHER" id="PTHR38686:SF1">
    <property type="entry name" value="APOLIPOPROTEIN N-ACYLTRANSFERASE"/>
    <property type="match status" value="1"/>
</dbReference>
<dbReference type="AlphaFoldDB" id="A0A517XNW2"/>
<feature type="transmembrane region" description="Helical" evidence="9">
    <location>
        <begin position="52"/>
        <end position="71"/>
    </location>
</feature>
<keyword evidence="7 9" id="KW-0472">Membrane</keyword>
<evidence type="ECO:0000256" key="2">
    <source>
        <dbReference type="ARBA" id="ARBA00010065"/>
    </source>
</evidence>
<dbReference type="EMBL" id="CP036273">
    <property type="protein sequence ID" value="QDU19197.1"/>
    <property type="molecule type" value="Genomic_DNA"/>
</dbReference>
<dbReference type="EC" id="2.3.1.269" evidence="9"/>
<evidence type="ECO:0000256" key="8">
    <source>
        <dbReference type="ARBA" id="ARBA00023315"/>
    </source>
</evidence>
<dbReference type="Gene3D" id="3.60.110.10">
    <property type="entry name" value="Carbon-nitrogen hydrolase"/>
    <property type="match status" value="1"/>
</dbReference>
<accession>A0A517XNW2</accession>
<proteinExistence type="inferred from homology"/>
<dbReference type="OrthoDB" id="9804277at2"/>
<dbReference type="InterPro" id="IPR004563">
    <property type="entry name" value="Apolipo_AcylTrfase"/>
</dbReference>
<comment type="catalytic activity">
    <reaction evidence="9">
        <text>N-terminal S-1,2-diacyl-sn-glyceryl-L-cysteinyl-[lipoprotein] + a glycerophospholipid = N-acyl-S-1,2-diacyl-sn-glyceryl-L-cysteinyl-[lipoprotein] + a 2-acyl-sn-glycero-3-phospholipid + H(+)</text>
        <dbReference type="Rhea" id="RHEA:48228"/>
        <dbReference type="Rhea" id="RHEA-COMP:14681"/>
        <dbReference type="Rhea" id="RHEA-COMP:14684"/>
        <dbReference type="ChEBI" id="CHEBI:15378"/>
        <dbReference type="ChEBI" id="CHEBI:136912"/>
        <dbReference type="ChEBI" id="CHEBI:140656"/>
        <dbReference type="ChEBI" id="CHEBI:140657"/>
        <dbReference type="ChEBI" id="CHEBI:140660"/>
        <dbReference type="EC" id="2.3.1.269"/>
    </reaction>
</comment>
<evidence type="ECO:0000256" key="6">
    <source>
        <dbReference type="ARBA" id="ARBA00022989"/>
    </source>
</evidence>
<dbReference type="UniPathway" id="UPA00666"/>
<comment type="pathway">
    <text evidence="9">Protein modification; lipoprotein biosynthesis (N-acyl transfer).</text>
</comment>
<evidence type="ECO:0000313" key="12">
    <source>
        <dbReference type="Proteomes" id="UP000319576"/>
    </source>
</evidence>
<evidence type="ECO:0000256" key="9">
    <source>
        <dbReference type="HAMAP-Rule" id="MF_01148"/>
    </source>
</evidence>
<evidence type="ECO:0000259" key="10">
    <source>
        <dbReference type="PROSITE" id="PS50263"/>
    </source>
</evidence>
<comment type="similarity">
    <text evidence="2 9">Belongs to the CN hydrolase family. Apolipoprotein N-acyltransferase subfamily.</text>
</comment>
<evidence type="ECO:0000256" key="4">
    <source>
        <dbReference type="ARBA" id="ARBA00022679"/>
    </source>
</evidence>
<dbReference type="InterPro" id="IPR003010">
    <property type="entry name" value="C-N_Hydrolase"/>
</dbReference>
<dbReference type="RefSeq" id="WP_145235021.1">
    <property type="nucleotide sequence ID" value="NZ_CP036273.1"/>
</dbReference>
<sequence length="563" mass="61060">MKPPRVFLPAVASGLLLWVAFFPLNLGPVAFVALAPWLTLVRAPVSRRRRYFAAYLGSVAFFLPAVQWMRVAHPAMYASWLGLALIMCPMYWVVGFALLRRLDRVPGVPLAASFPVVWVALEYVRAHAPTGFDFLPAAVHQKVGVGWYFLGYSQHDFLPLIQLADLGGVYAVSAVVAAVNGVAAEWLMSGRLPLGRGASPVGPEALTGLAPRPNEPTGLRKLIASTLGTAVVFAAAVGYGLVRLNHPAFENGPVVAAVQGSVPQFQKNTDGRSLGQVYAALHLRAALANPTPDLILWPETCFPAEWLAATGPPPADFAAQIAACRAYFAREQWRVPVLLGLGCTEYDAGDLWKYNSALLLTAAGQEVGRYDKIHLVPFGEYVPFRGTFPWLQAFTPYEGDYSCRPGQRWTRFPVTGADGRRFTFGCLICYEDSDPSLARRYALPAGDEPAVNFLVNLSNDGWFDGTEEHELHLAVCRFRAVECRRSVVRAVNMGISAVIDPDGRVVTALPKQVEGVVSAAVPIDGRESLYARLGDWLPGACWAAILVGVVVGRRRPPGASAPR</sequence>
<protein>
    <recommendedName>
        <fullName evidence="9">Apolipoprotein N-acyltransferase</fullName>
        <shortName evidence="9">ALP N-acyltransferase</shortName>
        <ecNumber evidence="9">2.3.1.269</ecNumber>
    </recommendedName>
</protein>
<evidence type="ECO:0000256" key="7">
    <source>
        <dbReference type="ARBA" id="ARBA00023136"/>
    </source>
</evidence>
<dbReference type="CDD" id="cd07571">
    <property type="entry name" value="ALP_N-acyl_transferase"/>
    <property type="match status" value="1"/>
</dbReference>
<dbReference type="SUPFAM" id="SSF56317">
    <property type="entry name" value="Carbon-nitrogen hydrolase"/>
    <property type="match status" value="1"/>
</dbReference>
<dbReference type="InterPro" id="IPR045378">
    <property type="entry name" value="LNT_N"/>
</dbReference>
<evidence type="ECO:0000256" key="5">
    <source>
        <dbReference type="ARBA" id="ARBA00022692"/>
    </source>
</evidence>
<dbReference type="GO" id="GO:0005886">
    <property type="term" value="C:plasma membrane"/>
    <property type="evidence" value="ECO:0007669"/>
    <property type="project" value="UniProtKB-SubCell"/>
</dbReference>
<evidence type="ECO:0000256" key="1">
    <source>
        <dbReference type="ARBA" id="ARBA00004651"/>
    </source>
</evidence>
<feature type="domain" description="CN hydrolase" evidence="10">
    <location>
        <begin position="258"/>
        <end position="523"/>
    </location>
</feature>
<dbReference type="NCBIfam" id="TIGR00546">
    <property type="entry name" value="lnt"/>
    <property type="match status" value="1"/>
</dbReference>
<dbReference type="PROSITE" id="PS50263">
    <property type="entry name" value="CN_HYDROLASE"/>
    <property type="match status" value="1"/>
</dbReference>
<dbReference type="InterPro" id="IPR036526">
    <property type="entry name" value="C-N_Hydrolase_sf"/>
</dbReference>
<feature type="transmembrane region" description="Helical" evidence="9">
    <location>
        <begin position="15"/>
        <end position="40"/>
    </location>
</feature>